<dbReference type="SUPFAM" id="SSF53756">
    <property type="entry name" value="UDP-Glycosyltransferase/glycogen phosphorylase"/>
    <property type="match status" value="1"/>
</dbReference>
<dbReference type="Proteomes" id="UP000677918">
    <property type="component" value="Unassembled WGS sequence"/>
</dbReference>
<sequence>MRHVFFGLSGGLGPILRNVPTAKEFERAGIEVSFSIYGEYGISLLQRLGLPVHMDDDPIRPGARYRIPPQPMFYHLDHYYAQMGLLDKQFTAAWVRNRIRMVEQAKADLIVSDMSPHTIIAAKVLGIPSIAITQSCLHARGKPLFWGHPPRNLPRVTPVINEILRSYRLPEISRMEELHSGDLDIAPSIPELDPIGDNRVIHAGPISMNMHETHRLELPDGQTGILVYPGRMRDASGETGLHLLRAVFSAFARKKVTVVVATSEALPASLLRSCPRNVRIVPTFNEDMLHRFDLFIHHGGHGSCLSAICQGVPSLMIPTQREREFNARQMHRIGAGEYMMPLTFTSAHLYGLSMYMLHEEYRERVRQLRDKVKKRHYGGARLVYEHAVRLQTAHQR</sequence>
<gene>
    <name evidence="4" type="ORF">XYCOK13_21760</name>
</gene>
<keyword evidence="1" id="KW-0328">Glycosyltransferase</keyword>
<dbReference type="InterPro" id="IPR010610">
    <property type="entry name" value="EryCIII-like_C"/>
</dbReference>
<dbReference type="EMBL" id="BOVK01000027">
    <property type="protein sequence ID" value="GIQ69352.1"/>
    <property type="molecule type" value="Genomic_DNA"/>
</dbReference>
<keyword evidence="5" id="KW-1185">Reference proteome</keyword>
<dbReference type="Gene3D" id="3.40.50.2000">
    <property type="entry name" value="Glycogen Phosphorylase B"/>
    <property type="match status" value="2"/>
</dbReference>
<dbReference type="PANTHER" id="PTHR48043">
    <property type="entry name" value="EG:EG0003.4 PROTEIN-RELATED"/>
    <property type="match status" value="1"/>
</dbReference>
<evidence type="ECO:0000313" key="5">
    <source>
        <dbReference type="Proteomes" id="UP000677918"/>
    </source>
</evidence>
<evidence type="ECO:0000259" key="3">
    <source>
        <dbReference type="Pfam" id="PF06722"/>
    </source>
</evidence>
<evidence type="ECO:0000256" key="2">
    <source>
        <dbReference type="ARBA" id="ARBA00022679"/>
    </source>
</evidence>
<reference evidence="4" key="1">
    <citation type="submission" date="2021-04" db="EMBL/GenBank/DDBJ databases">
        <title>Draft genome sequence of Xylanibacillus composti strain K13.</title>
        <authorList>
            <person name="Uke A."/>
            <person name="Chhe C."/>
            <person name="Baramee S."/>
            <person name="Kosugi A."/>
        </authorList>
    </citation>
    <scope>NUCLEOTIDE SEQUENCE</scope>
    <source>
        <strain evidence="4">K13</strain>
    </source>
</reference>
<dbReference type="AlphaFoldDB" id="A0A8J4M2W2"/>
<organism evidence="4 5">
    <name type="scientific">Xylanibacillus composti</name>
    <dbReference type="NCBI Taxonomy" id="1572762"/>
    <lineage>
        <taxon>Bacteria</taxon>
        <taxon>Bacillati</taxon>
        <taxon>Bacillota</taxon>
        <taxon>Bacilli</taxon>
        <taxon>Bacillales</taxon>
        <taxon>Paenibacillaceae</taxon>
        <taxon>Xylanibacillus</taxon>
    </lineage>
</organism>
<name>A0A8J4M2W2_9BACL</name>
<evidence type="ECO:0000313" key="4">
    <source>
        <dbReference type="EMBL" id="GIQ69352.1"/>
    </source>
</evidence>
<protein>
    <submittedName>
        <fullName evidence="4">Glycosyl transferase</fullName>
    </submittedName>
</protein>
<keyword evidence="2 4" id="KW-0808">Transferase</keyword>
<dbReference type="Pfam" id="PF06722">
    <property type="entry name" value="EryCIII-like_C"/>
    <property type="match status" value="1"/>
</dbReference>
<dbReference type="InterPro" id="IPR050271">
    <property type="entry name" value="UDP-glycosyltransferase"/>
</dbReference>
<feature type="domain" description="Erythromycin biosynthesis protein CIII-like C-terminal" evidence="3">
    <location>
        <begin position="259"/>
        <end position="371"/>
    </location>
</feature>
<comment type="caution">
    <text evidence="4">The sequence shown here is derived from an EMBL/GenBank/DDBJ whole genome shotgun (WGS) entry which is preliminary data.</text>
</comment>
<accession>A0A8J4M2W2</accession>
<dbReference type="GO" id="GO:0016757">
    <property type="term" value="F:glycosyltransferase activity"/>
    <property type="evidence" value="ECO:0007669"/>
    <property type="project" value="UniProtKB-KW"/>
</dbReference>
<evidence type="ECO:0000256" key="1">
    <source>
        <dbReference type="ARBA" id="ARBA00022676"/>
    </source>
</evidence>
<dbReference type="PANTHER" id="PTHR48043:SF145">
    <property type="entry name" value="FI06409P-RELATED"/>
    <property type="match status" value="1"/>
</dbReference>
<proteinExistence type="predicted"/>
<dbReference type="RefSeq" id="WP_213412156.1">
    <property type="nucleotide sequence ID" value="NZ_BOVK01000027.1"/>
</dbReference>